<dbReference type="OrthoDB" id="8603558at2"/>
<dbReference type="RefSeq" id="WP_073039117.1">
    <property type="nucleotide sequence ID" value="NZ_FQUO01000001.1"/>
</dbReference>
<evidence type="ECO:0000259" key="3">
    <source>
        <dbReference type="Pfam" id="PF03713"/>
    </source>
</evidence>
<dbReference type="AlphaFoldDB" id="A0A1M4SPT4"/>
<dbReference type="Proteomes" id="UP000184368">
    <property type="component" value="Unassembled WGS sequence"/>
</dbReference>
<organism evidence="4 5">
    <name type="scientific">Cnuella takakiae</name>
    <dbReference type="NCBI Taxonomy" id="1302690"/>
    <lineage>
        <taxon>Bacteria</taxon>
        <taxon>Pseudomonadati</taxon>
        <taxon>Bacteroidota</taxon>
        <taxon>Chitinophagia</taxon>
        <taxon>Chitinophagales</taxon>
        <taxon>Chitinophagaceae</taxon>
        <taxon>Cnuella</taxon>
    </lineage>
</organism>
<keyword evidence="2" id="KW-0732">Signal</keyword>
<feature type="compositionally biased region" description="Low complexity" evidence="1">
    <location>
        <begin position="30"/>
        <end position="53"/>
    </location>
</feature>
<dbReference type="PANTHER" id="PTHR36933:SF1">
    <property type="entry name" value="SLL0788 PROTEIN"/>
    <property type="match status" value="1"/>
</dbReference>
<gene>
    <name evidence="4" type="ORF">SAMN05444008_101188</name>
</gene>
<feature type="signal peptide" evidence="2">
    <location>
        <begin position="1"/>
        <end position="21"/>
    </location>
</feature>
<proteinExistence type="predicted"/>
<dbReference type="STRING" id="1302690.BUE76_23820"/>
<feature type="chain" id="PRO_5012906060" evidence="2">
    <location>
        <begin position="22"/>
        <end position="227"/>
    </location>
</feature>
<accession>A0A1M4SPT4</accession>
<dbReference type="InterPro" id="IPR005183">
    <property type="entry name" value="DUF305_CopM-like"/>
</dbReference>
<sequence length="227" mass="24906">MHKIILLGLSISILISCGNNSGSESISAGSTTSDQSNAATTSTTTSGTTADNSFQGATNKMMQQMHTMKMTEDPDHDFAMMMKAHHQGAIDMSNIELSQGKNEELKQVAQKVITDSQKDISQLDNFLSSYQPDTKSNYAKRIMDKMMSNASNMNMNHGGDIDQQFAMMMAMHHQEGIDMAKDYLKSAKEEQTKKVANSTIKANSEDLKTLKKHQGSHSSGMAGHDMR</sequence>
<dbReference type="PROSITE" id="PS51257">
    <property type="entry name" value="PROKAR_LIPOPROTEIN"/>
    <property type="match status" value="1"/>
</dbReference>
<evidence type="ECO:0000313" key="4">
    <source>
        <dbReference type="EMBL" id="SHE33957.1"/>
    </source>
</evidence>
<dbReference type="EMBL" id="FQUO01000001">
    <property type="protein sequence ID" value="SHE33957.1"/>
    <property type="molecule type" value="Genomic_DNA"/>
</dbReference>
<evidence type="ECO:0000313" key="5">
    <source>
        <dbReference type="Proteomes" id="UP000184368"/>
    </source>
</evidence>
<feature type="region of interest" description="Disordered" evidence="1">
    <location>
        <begin position="190"/>
        <end position="227"/>
    </location>
</feature>
<dbReference type="Gene3D" id="1.20.1260.10">
    <property type="match status" value="2"/>
</dbReference>
<dbReference type="Pfam" id="PF03713">
    <property type="entry name" value="DUF305"/>
    <property type="match status" value="1"/>
</dbReference>
<dbReference type="InterPro" id="IPR012347">
    <property type="entry name" value="Ferritin-like"/>
</dbReference>
<feature type="region of interest" description="Disordered" evidence="1">
    <location>
        <begin position="22"/>
        <end position="54"/>
    </location>
</feature>
<dbReference type="PANTHER" id="PTHR36933">
    <property type="entry name" value="SLL0788 PROTEIN"/>
    <property type="match status" value="1"/>
</dbReference>
<reference evidence="4 5" key="1">
    <citation type="submission" date="2016-11" db="EMBL/GenBank/DDBJ databases">
        <authorList>
            <person name="Jaros S."/>
            <person name="Januszkiewicz K."/>
            <person name="Wedrychowicz H."/>
        </authorList>
    </citation>
    <scope>NUCLEOTIDE SEQUENCE [LARGE SCALE GENOMIC DNA]</scope>
    <source>
        <strain evidence="4 5">DSM 26897</strain>
    </source>
</reference>
<name>A0A1M4SPT4_9BACT</name>
<evidence type="ECO:0000256" key="2">
    <source>
        <dbReference type="SAM" id="SignalP"/>
    </source>
</evidence>
<keyword evidence="5" id="KW-1185">Reference proteome</keyword>
<evidence type="ECO:0000256" key="1">
    <source>
        <dbReference type="SAM" id="MobiDB-lite"/>
    </source>
</evidence>
<protein>
    <submittedName>
        <fullName evidence="4">Uncharacterized conserved protein, DUF305 family</fullName>
    </submittedName>
</protein>
<feature type="domain" description="DUF305" evidence="3">
    <location>
        <begin position="75"/>
        <end position="212"/>
    </location>
</feature>